<proteinExistence type="inferred from homology"/>
<dbReference type="PANTHER" id="PTHR47968">
    <property type="entry name" value="CENTROMERE PROTEIN E"/>
    <property type="match status" value="1"/>
</dbReference>
<keyword evidence="4 9" id="KW-0175">Coiled coil</keyword>
<dbReference type="Proteomes" id="UP000770661">
    <property type="component" value="Unassembled WGS sequence"/>
</dbReference>
<dbReference type="PROSITE" id="PS00411">
    <property type="entry name" value="KINESIN_MOTOR_1"/>
    <property type="match status" value="1"/>
</dbReference>
<keyword evidence="13" id="KW-1185">Reference proteome</keyword>
<dbReference type="GO" id="GO:0003777">
    <property type="term" value="F:microtubule motor activity"/>
    <property type="evidence" value="ECO:0007669"/>
    <property type="project" value="InterPro"/>
</dbReference>
<dbReference type="GO" id="GO:0005874">
    <property type="term" value="C:microtubule"/>
    <property type="evidence" value="ECO:0007669"/>
    <property type="project" value="UniProtKB-KW"/>
</dbReference>
<keyword evidence="6" id="KW-0206">Cytoskeleton</keyword>
<dbReference type="InterPro" id="IPR036961">
    <property type="entry name" value="Kinesin_motor_dom_sf"/>
</dbReference>
<comment type="similarity">
    <text evidence="7 8">Belongs to the TRAFAC class myosin-kinesin ATPase superfamily. Kinesin family.</text>
</comment>
<evidence type="ECO:0000313" key="13">
    <source>
        <dbReference type="Proteomes" id="UP000770661"/>
    </source>
</evidence>
<dbReference type="SMART" id="SM00129">
    <property type="entry name" value="KISc"/>
    <property type="match status" value="1"/>
</dbReference>
<evidence type="ECO:0000256" key="2">
    <source>
        <dbReference type="ARBA" id="ARBA00022741"/>
    </source>
</evidence>
<dbReference type="GO" id="GO:0000278">
    <property type="term" value="P:mitotic cell cycle"/>
    <property type="evidence" value="ECO:0007669"/>
    <property type="project" value="TreeGrafter"/>
</dbReference>
<dbReference type="PROSITE" id="PS50067">
    <property type="entry name" value="KINESIN_MOTOR_2"/>
    <property type="match status" value="1"/>
</dbReference>
<feature type="region of interest" description="Disordered" evidence="10">
    <location>
        <begin position="742"/>
        <end position="796"/>
    </location>
</feature>
<sequence length="884" mass="99016">MEIYNENISDLLAGRDPKGRSLTVREDQTGTLYVAELKEEIANCEDQLLATVKMGEKNRHIASTNMNERSSRSHTILRVILESRERGDDESDEGAVTVSHLNLVDLAGSENASQSGATGERLREGGFINKSLFMLGRVISQLSEGEPYVNFRDSKLTRILQSSLGGNSKTAIICTVTSAAVEQTHSTLRFASRAKSIKNKPIVNEVLSDNALLKRYAREIKGLQHSLELERNKDSAQEVEQVCGTGGRISYVEQVREILGEQKRRNEELEVKIQELKTMLVVSSLPQGPSQPLPDKKKKARRETWCGPRMHNTRVSFGAALLPLPTLSHHYQDHQFATPRLPPWTETIAEGQSLDTTSLGLEQSIGQEEFGDNDVSFLLNQAEKSRLEKGDSSFQFSPCLVNTSRRRRKRRGFDIASPSPCTSEIACQTEESLAPQMRLLPHNPGTPPSSPRLPGTPGTPSHVLRARNTELREVLVEKEHWLNHWQKEFSSLREFHALELKVLEESYSEKMSAAAAASTTPADDDDDDKQSPQETDHINEIAQLKRSLLDYEQLLLDANRELSHNVQQSAVLQSQLEVLSEENIQLSGLQEEVVQLQTENCTLKKDLPCTKLAFQEALDSRVLQLSHERQDFDVMMDLARDNQKGKEDYLQKSLEQAWSDLAAWEKGDTGEVRRRGERLAQLQEEHTEALQQHLATVTQEGEELREEVADLQEYLSQVLSDQGTNRIQTLEQQVDDLKEKLENAKTQQQQKEEEEEDSSLSSPTLTVPERRGDTTTTLPDATTTTPPLPDITTTLPSHDFSRVLSETLQALEESMSVASTPGRRSFGSYLDGVSGQDLEAARPLVETLKAGLTALQHHIQGMEQQQHQAALATQQQHMLGKFDN</sequence>
<feature type="region of interest" description="Disordered" evidence="10">
    <location>
        <begin position="438"/>
        <end position="463"/>
    </location>
</feature>
<evidence type="ECO:0000256" key="1">
    <source>
        <dbReference type="ARBA" id="ARBA00004245"/>
    </source>
</evidence>
<evidence type="ECO:0000256" key="4">
    <source>
        <dbReference type="ARBA" id="ARBA00023054"/>
    </source>
</evidence>
<dbReference type="PRINTS" id="PR00380">
    <property type="entry name" value="KINESINHEAVY"/>
</dbReference>
<organism evidence="12 13">
    <name type="scientific">Chionoecetes opilio</name>
    <name type="common">Atlantic snow crab</name>
    <name type="synonym">Cancer opilio</name>
    <dbReference type="NCBI Taxonomy" id="41210"/>
    <lineage>
        <taxon>Eukaryota</taxon>
        <taxon>Metazoa</taxon>
        <taxon>Ecdysozoa</taxon>
        <taxon>Arthropoda</taxon>
        <taxon>Crustacea</taxon>
        <taxon>Multicrustacea</taxon>
        <taxon>Malacostraca</taxon>
        <taxon>Eumalacostraca</taxon>
        <taxon>Eucarida</taxon>
        <taxon>Decapoda</taxon>
        <taxon>Pleocyemata</taxon>
        <taxon>Brachyura</taxon>
        <taxon>Eubrachyura</taxon>
        <taxon>Majoidea</taxon>
        <taxon>Majidae</taxon>
        <taxon>Chionoecetes</taxon>
    </lineage>
</organism>
<keyword evidence="5 8" id="KW-0505">Motor protein</keyword>
<evidence type="ECO:0000256" key="7">
    <source>
        <dbReference type="PROSITE-ProRule" id="PRU00283"/>
    </source>
</evidence>
<keyword evidence="3 8" id="KW-0067">ATP-binding</keyword>
<feature type="compositionally biased region" description="Low complexity" evidence="10">
    <location>
        <begin position="512"/>
        <end position="521"/>
    </location>
</feature>
<dbReference type="AlphaFoldDB" id="A0A8J4YDG7"/>
<dbReference type="GO" id="GO:0008017">
    <property type="term" value="F:microtubule binding"/>
    <property type="evidence" value="ECO:0007669"/>
    <property type="project" value="InterPro"/>
</dbReference>
<reference evidence="12" key="1">
    <citation type="submission" date="2020-07" db="EMBL/GenBank/DDBJ databases">
        <title>The High-quality genome of the commercially important snow crab, Chionoecetes opilio.</title>
        <authorList>
            <person name="Jeong J.-H."/>
            <person name="Ryu S."/>
        </authorList>
    </citation>
    <scope>NUCLEOTIDE SEQUENCE</scope>
    <source>
        <strain evidence="12">MADBK_172401_WGS</strain>
        <tissue evidence="12">Digestive gland</tissue>
    </source>
</reference>
<keyword evidence="8" id="KW-0493">Microtubule</keyword>
<comment type="subcellular location">
    <subcellularLocation>
        <location evidence="1">Cytoplasm</location>
        <location evidence="1">Cytoskeleton</location>
    </subcellularLocation>
</comment>
<dbReference type="Gene3D" id="3.40.850.10">
    <property type="entry name" value="Kinesin motor domain"/>
    <property type="match status" value="1"/>
</dbReference>
<feature type="compositionally biased region" description="Low complexity" evidence="10">
    <location>
        <begin position="774"/>
        <end position="796"/>
    </location>
</feature>
<dbReference type="OrthoDB" id="6362760at2759"/>
<dbReference type="InterPro" id="IPR019821">
    <property type="entry name" value="Kinesin_motor_CS"/>
</dbReference>
<dbReference type="GO" id="GO:0007018">
    <property type="term" value="P:microtubule-based movement"/>
    <property type="evidence" value="ECO:0007669"/>
    <property type="project" value="InterPro"/>
</dbReference>
<dbReference type="InterPro" id="IPR027640">
    <property type="entry name" value="Kinesin-like_fam"/>
</dbReference>
<gene>
    <name evidence="12" type="primary">Cenpe</name>
    <name evidence="12" type="ORF">GWK47_047603</name>
</gene>
<dbReference type="PANTHER" id="PTHR47968:SF75">
    <property type="entry name" value="CENTROMERE-ASSOCIATED PROTEIN E"/>
    <property type="match status" value="1"/>
</dbReference>
<feature type="coiled-coil region" evidence="9">
    <location>
        <begin position="213"/>
        <end position="279"/>
    </location>
</feature>
<evidence type="ECO:0000313" key="12">
    <source>
        <dbReference type="EMBL" id="KAG0720849.1"/>
    </source>
</evidence>
<dbReference type="SUPFAM" id="SSF52540">
    <property type="entry name" value="P-loop containing nucleoside triphosphate hydrolases"/>
    <property type="match status" value="1"/>
</dbReference>
<evidence type="ECO:0000256" key="5">
    <source>
        <dbReference type="ARBA" id="ARBA00023175"/>
    </source>
</evidence>
<evidence type="ECO:0000259" key="11">
    <source>
        <dbReference type="PROSITE" id="PS50067"/>
    </source>
</evidence>
<evidence type="ECO:0000256" key="8">
    <source>
        <dbReference type="RuleBase" id="RU000394"/>
    </source>
</evidence>
<evidence type="ECO:0000256" key="9">
    <source>
        <dbReference type="SAM" id="Coils"/>
    </source>
</evidence>
<dbReference type="GO" id="GO:0005524">
    <property type="term" value="F:ATP binding"/>
    <property type="evidence" value="ECO:0007669"/>
    <property type="project" value="UniProtKB-KW"/>
</dbReference>
<evidence type="ECO:0000256" key="6">
    <source>
        <dbReference type="ARBA" id="ARBA00023212"/>
    </source>
</evidence>
<dbReference type="Pfam" id="PF00225">
    <property type="entry name" value="Kinesin"/>
    <property type="match status" value="1"/>
</dbReference>
<feature type="domain" description="Kinesin motor" evidence="11">
    <location>
        <begin position="1"/>
        <end position="197"/>
    </location>
</feature>
<dbReference type="EMBL" id="JACEEZ010012129">
    <property type="protein sequence ID" value="KAG0720849.1"/>
    <property type="molecule type" value="Genomic_DNA"/>
</dbReference>
<comment type="caution">
    <text evidence="12">The sequence shown here is derived from an EMBL/GenBank/DDBJ whole genome shotgun (WGS) entry which is preliminary data.</text>
</comment>
<feature type="coiled-coil region" evidence="9">
    <location>
        <begin position="541"/>
        <end position="599"/>
    </location>
</feature>
<evidence type="ECO:0000256" key="10">
    <source>
        <dbReference type="SAM" id="MobiDB-lite"/>
    </source>
</evidence>
<keyword evidence="6" id="KW-0963">Cytoplasm</keyword>
<dbReference type="InterPro" id="IPR001752">
    <property type="entry name" value="Kinesin_motor_dom"/>
</dbReference>
<feature type="region of interest" description="Disordered" evidence="10">
    <location>
        <begin position="512"/>
        <end position="533"/>
    </location>
</feature>
<dbReference type="InterPro" id="IPR027417">
    <property type="entry name" value="P-loop_NTPase"/>
</dbReference>
<evidence type="ECO:0000256" key="3">
    <source>
        <dbReference type="ARBA" id="ARBA00022840"/>
    </source>
</evidence>
<accession>A0A8J4YDG7</accession>
<comment type="caution">
    <text evidence="7">Lacks conserved residue(s) required for the propagation of feature annotation.</text>
</comment>
<protein>
    <recommendedName>
        <fullName evidence="8">Kinesin-like protein</fullName>
    </recommendedName>
</protein>
<name>A0A8J4YDG7_CHIOP</name>
<keyword evidence="2 8" id="KW-0547">Nucleotide-binding</keyword>